<dbReference type="SUPFAM" id="SSF48452">
    <property type="entry name" value="TPR-like"/>
    <property type="match status" value="2"/>
</dbReference>
<protein>
    <submittedName>
        <fullName evidence="1">Uncharacterized protein</fullName>
    </submittedName>
</protein>
<dbReference type="Proteomes" id="UP000234857">
    <property type="component" value="Unassembled WGS sequence"/>
</dbReference>
<dbReference type="EMBL" id="PKTG01000094">
    <property type="protein sequence ID" value="PLX17193.1"/>
    <property type="molecule type" value="Genomic_DNA"/>
</dbReference>
<sequence length="482" mass="57047">MSVEFRESGSSFTGYWQKYIINDSISTAKANTGDDSYLIARLDPSVDVDDVNFYDDVEVDSRENIALPFYQRGVEYLGKDQYEKAFNELKMAYKIAGDSDKYPFEKSYKKSQDLYILALTRDEEELLNKVRFNMNINLLNARGEKVFEKKMAKTATDYDAFLEEIFKACKSNLKTNGQMYSDYNVINGHSKDFRAIVYFYRGLEYLYNEKPEIEDLLDYNKKNIRERYEKVKYELERSREISPDFSLVYLVEADVLIKQSKNIEAFKMLKRAMEKEPGRLSTKYRVALFEEKMGNTQAAMKLYREIADFKKVDTYNRIQTEAVLKVALEIFKEKEYQRCLERCEYGLNFMYSENLQFLKTLCEYELGNYTKAKEQLEILKHFKQDDVYVKYLEADILYKLNSRQLSLEKFKFVLEHYQNISKSVFGKMNVLNFKKTDVLFKIAKIYEGMLNKDLAASYYRQIIVLEPYTELADKVRTILENL</sequence>
<dbReference type="InterPro" id="IPR011990">
    <property type="entry name" value="TPR-like_helical_dom_sf"/>
</dbReference>
<reference evidence="1 2" key="1">
    <citation type="submission" date="2017-11" db="EMBL/GenBank/DDBJ databases">
        <title>Genome-resolved metagenomics identifies genetic mobility, metabolic interactions, and unexpected diversity in perchlorate-reducing communities.</title>
        <authorList>
            <person name="Barnum T.P."/>
            <person name="Figueroa I.A."/>
            <person name="Carlstrom C.I."/>
            <person name="Lucas L.N."/>
            <person name="Engelbrektson A.L."/>
            <person name="Coates J.D."/>
        </authorList>
    </citation>
    <scope>NUCLEOTIDE SEQUENCE [LARGE SCALE GENOMIC DNA]</scope>
    <source>
        <strain evidence="1">BM706</strain>
    </source>
</reference>
<gene>
    <name evidence="1" type="ORF">C0601_08175</name>
</gene>
<name>A0A2N5ZEW5_MUIH1</name>
<organism evidence="1 2">
    <name type="scientific">Muiribacterium halophilum</name>
    <dbReference type="NCBI Taxonomy" id="2053465"/>
    <lineage>
        <taxon>Bacteria</taxon>
        <taxon>Candidatus Muiribacteriota</taxon>
        <taxon>Candidatus Muiribacteriia</taxon>
        <taxon>Candidatus Muiribacteriales</taxon>
        <taxon>Candidatus Muiribacteriaceae</taxon>
        <taxon>Candidatus Muiribacterium</taxon>
    </lineage>
</organism>
<proteinExistence type="predicted"/>
<evidence type="ECO:0000313" key="2">
    <source>
        <dbReference type="Proteomes" id="UP000234857"/>
    </source>
</evidence>
<dbReference type="SMART" id="SM00028">
    <property type="entry name" value="TPR"/>
    <property type="match status" value="5"/>
</dbReference>
<comment type="caution">
    <text evidence="1">The sequence shown here is derived from an EMBL/GenBank/DDBJ whole genome shotgun (WGS) entry which is preliminary data.</text>
</comment>
<evidence type="ECO:0000313" key="1">
    <source>
        <dbReference type="EMBL" id="PLX17193.1"/>
    </source>
</evidence>
<dbReference type="InterPro" id="IPR019734">
    <property type="entry name" value="TPR_rpt"/>
</dbReference>
<accession>A0A2N5ZEW5</accession>
<dbReference type="Pfam" id="PF13174">
    <property type="entry name" value="TPR_6"/>
    <property type="match status" value="1"/>
</dbReference>
<dbReference type="AlphaFoldDB" id="A0A2N5ZEW5"/>
<dbReference type="Gene3D" id="1.25.40.10">
    <property type="entry name" value="Tetratricopeptide repeat domain"/>
    <property type="match status" value="2"/>
</dbReference>